<dbReference type="InterPro" id="IPR009057">
    <property type="entry name" value="Homeodomain-like_sf"/>
</dbReference>
<dbReference type="Gene3D" id="1.10.10.60">
    <property type="entry name" value="Homeodomain-like"/>
    <property type="match status" value="1"/>
</dbReference>
<keyword evidence="2" id="KW-1185">Reference proteome</keyword>
<dbReference type="RefSeq" id="WP_031535475.1">
    <property type="nucleotide sequence ID" value="NZ_JBBMFN010000010.1"/>
</dbReference>
<dbReference type="InterPro" id="IPR049739">
    <property type="entry name" value="YraL-like"/>
</dbReference>
<dbReference type="InterPro" id="IPR052411">
    <property type="entry name" value="c-mor_Regulatory_Protein"/>
</dbReference>
<accession>A0ABV1F076</accession>
<evidence type="ECO:0000313" key="1">
    <source>
        <dbReference type="EMBL" id="MEQ2465334.1"/>
    </source>
</evidence>
<gene>
    <name evidence="1" type="ORF">WMO63_06570</name>
</gene>
<dbReference type="PANTHER" id="PTHR37812:SF1">
    <property type="entry name" value="MU-LIKE PROPHAGE FLUMU PROTEIN C"/>
    <property type="match status" value="1"/>
</dbReference>
<reference evidence="1 2" key="1">
    <citation type="submission" date="2024-03" db="EMBL/GenBank/DDBJ databases">
        <title>Human intestinal bacterial collection.</title>
        <authorList>
            <person name="Pauvert C."/>
            <person name="Hitch T.C.A."/>
            <person name="Clavel T."/>
        </authorList>
    </citation>
    <scope>NUCLEOTIDE SEQUENCE [LARGE SCALE GENOMIC DNA]</scope>
    <source>
        <strain evidence="1 2">CLA-SR-H024</strain>
    </source>
</reference>
<proteinExistence type="predicted"/>
<dbReference type="PANTHER" id="PTHR37812">
    <property type="entry name" value="MU-LIKE PROPHAGE FLUMU PROTEIN C"/>
    <property type="match status" value="1"/>
</dbReference>
<protein>
    <submittedName>
        <fullName evidence="1">CD3324 family protein</fullName>
    </submittedName>
</protein>
<sequence length="91" mass="10263">MKYTNATNVLPEKLVVEIQKYVQGETLYIPKQENAYKKWGTSSGGRKMLDGRNNAIKAAFANGSTIQALAIEYHLSTETIKKIVYSHKKKD</sequence>
<dbReference type="NCBIfam" id="NF040785">
    <property type="entry name" value="CD3324_fam"/>
    <property type="match status" value="1"/>
</dbReference>
<comment type="caution">
    <text evidence="1">The sequence shown here is derived from an EMBL/GenBank/DDBJ whole genome shotgun (WGS) entry which is preliminary data.</text>
</comment>
<evidence type="ECO:0000313" key="2">
    <source>
        <dbReference type="Proteomes" id="UP001465426"/>
    </source>
</evidence>
<dbReference type="SUPFAM" id="SSF46689">
    <property type="entry name" value="Homeodomain-like"/>
    <property type="match status" value="1"/>
</dbReference>
<name>A0ABV1F076_9BACI</name>
<dbReference type="EMBL" id="JBBMFN010000010">
    <property type="protein sequence ID" value="MEQ2465334.1"/>
    <property type="molecule type" value="Genomic_DNA"/>
</dbReference>
<dbReference type="Proteomes" id="UP001465426">
    <property type="component" value="Unassembled WGS sequence"/>
</dbReference>
<organism evidence="1 2">
    <name type="scientific">Niallia hominis</name>
    <dbReference type="NCBI Taxonomy" id="3133173"/>
    <lineage>
        <taxon>Bacteria</taxon>
        <taxon>Bacillati</taxon>
        <taxon>Bacillota</taxon>
        <taxon>Bacilli</taxon>
        <taxon>Bacillales</taxon>
        <taxon>Bacillaceae</taxon>
        <taxon>Niallia</taxon>
    </lineage>
</organism>